<dbReference type="KEGG" id="dme:Dmel_CG11726"/>
<feature type="region of interest" description="Disordered" evidence="3">
    <location>
        <begin position="52"/>
        <end position="80"/>
    </location>
</feature>
<dbReference type="STRING" id="7227.FBpp0075902"/>
<reference evidence="5" key="15">
    <citation type="submission" date="2022-11" db="EMBL/GenBank/DDBJ databases">
        <authorList>
            <consortium name="FlyBase"/>
        </authorList>
    </citation>
    <scope>NUCLEOTIDE SEQUENCE</scope>
</reference>
<accession>Q9VTH9</accession>
<feature type="compositionally biased region" description="Basic and acidic residues" evidence="3">
    <location>
        <begin position="276"/>
        <end position="291"/>
    </location>
</feature>
<dbReference type="PANTHER" id="PTHR23236:SF11">
    <property type="entry name" value="EUKARYOTIC TRANSLATION INITIATION FACTOR 4H"/>
    <property type="match status" value="1"/>
</dbReference>
<reference evidence="5" key="13">
    <citation type="journal article" date="2015" name="Genome Res.">
        <title>The Release 6 reference sequence of the Drosophila melanogaster genome.</title>
        <authorList>
            <person name="Hoskins R.A."/>
            <person name="Carlson J.W."/>
            <person name="Wan K.H."/>
            <person name="Park S."/>
            <person name="Mendez I."/>
            <person name="Galle S.E."/>
            <person name="Booth B.W."/>
            <person name="Pfeiffer B.D."/>
            <person name="George R.A."/>
            <person name="Svirskas R."/>
            <person name="Krzywinski M."/>
            <person name="Schein J."/>
            <person name="Accardo M.C."/>
            <person name="Damia E."/>
            <person name="Messina G."/>
            <person name="Mendez-Lago M."/>
            <person name="de Pablos B."/>
            <person name="Demakova O.V."/>
            <person name="Andreyeva E.N."/>
            <person name="Boldyreva L.V."/>
            <person name="Marra M."/>
            <person name="Carvalho A.B."/>
            <person name="Dimitri P."/>
            <person name="Villasante A."/>
            <person name="Zhimulev I.F."/>
            <person name="Rubin G.M."/>
            <person name="Karpen G.H."/>
            <person name="Celniker S.E."/>
        </authorList>
    </citation>
    <scope>NUCLEOTIDE SEQUENCE</scope>
</reference>
<reference evidence="5 8" key="5">
    <citation type="journal article" date="2002" name="Genome Biol.">
        <title>Heterochromatic sequences in a Drosophila whole-genome shotgun assembly.</title>
        <authorList>
            <person name="Hoskins R.A."/>
            <person name="Smith C.D."/>
            <person name="Carlson J.W."/>
            <person name="Carvalho A.B."/>
            <person name="Halpern A."/>
            <person name="Kaminker J.S."/>
            <person name="Kennedy C."/>
            <person name="Mungall C.J."/>
            <person name="Sullivan B.A."/>
            <person name="Sutton G.G."/>
            <person name="Yasuhara J.C."/>
            <person name="Wakimoto B.T."/>
            <person name="Myers E.W."/>
            <person name="Celniker S.E."/>
            <person name="Rubin G.M."/>
            <person name="Karpen G.H."/>
        </authorList>
    </citation>
    <scope>NUCLEOTIDE SEQUENCE [LARGE SCALE GENOMIC DNA]</scope>
    <source>
        <strain evidence="8">Berkeley</strain>
    </source>
</reference>
<dbReference type="PaxDb" id="7227-FBpp0075902"/>
<dbReference type="InterPro" id="IPR000504">
    <property type="entry name" value="RRM_dom"/>
</dbReference>
<reference evidence="5" key="8">
    <citation type="submission" date="2006-08" db="EMBL/GenBank/DDBJ databases">
        <authorList>
            <person name="Celniker S."/>
            <person name="Carlson J."/>
            <person name="Wan K."/>
            <person name="Frise E."/>
            <person name="Hoskins R."/>
            <person name="Park S."/>
            <person name="Svirskas R."/>
            <person name="Rubin G."/>
        </authorList>
    </citation>
    <scope>NUCLEOTIDE SEQUENCE</scope>
</reference>
<dbReference type="Gene3D" id="3.30.70.330">
    <property type="match status" value="1"/>
</dbReference>
<name>Q9VTH9_DROME</name>
<reference evidence="5 8" key="1">
    <citation type="journal article" date="2000" name="Science">
        <title>The genome sequence of Drosophila melanogaster.</title>
        <authorList>
            <person name="Adams M.D."/>
            <person name="Celniker S.E."/>
            <person name="Holt R.A."/>
            <person name="Evans C.A."/>
            <person name="Gocayne J.D."/>
            <person name="Amanatides P.G."/>
            <person name="Scherer S.E."/>
            <person name="Li P.W."/>
            <person name="Hoskins R.A."/>
            <person name="Galle R.F."/>
            <person name="George R.A."/>
            <person name="Lewis S.E."/>
            <person name="Richards S."/>
            <person name="Ashburner M."/>
            <person name="Henderson S.N."/>
            <person name="Sutton G.G."/>
            <person name="Wortman J.R."/>
            <person name="Yandell M.D."/>
            <person name="Zhang Q."/>
            <person name="Chen L.X."/>
            <person name="Brandon R.C."/>
            <person name="Rogers Y.H."/>
            <person name="Blazej R.G."/>
            <person name="Champe M."/>
            <person name="Pfeiffer B.D."/>
            <person name="Wan K.H."/>
            <person name="Doyle C."/>
            <person name="Baxter E.G."/>
            <person name="Helt G."/>
            <person name="Nelson C.R."/>
            <person name="Gabor G.L."/>
            <person name="Abril J.F."/>
            <person name="Agbayani A."/>
            <person name="An H.J."/>
            <person name="Andrews-Pfannkoch C."/>
            <person name="Baldwin D."/>
            <person name="Ballew R.M."/>
            <person name="Basu A."/>
            <person name="Baxendale J."/>
            <person name="Bayraktaroglu L."/>
            <person name="Beasley E.M."/>
            <person name="Beeson K.Y."/>
            <person name="Benos P.V."/>
            <person name="Berman B.P."/>
            <person name="Bhandari D."/>
            <person name="Bolshakov S."/>
            <person name="Borkova D."/>
            <person name="Botchan M.R."/>
            <person name="Bouck J."/>
            <person name="Brokstein P."/>
            <person name="Brottier P."/>
            <person name="Burtis K.C."/>
            <person name="Busam D.A."/>
            <person name="Butler H."/>
            <person name="Cadieu E."/>
            <person name="Center A."/>
            <person name="Chandra I."/>
            <person name="Cherry J.M."/>
            <person name="Cawley S."/>
            <person name="Dahlke C."/>
            <person name="Davenport L.B."/>
            <person name="Davies P."/>
            <person name="de Pablos B."/>
            <person name="Delcher A."/>
            <person name="Deng Z."/>
            <person name="Mays A.D."/>
            <person name="Dew I."/>
            <person name="Dietz S.M."/>
            <person name="Dodson K."/>
            <person name="Doup L.E."/>
            <person name="Downes M."/>
            <person name="Dugan-Rocha S."/>
            <person name="Dunkov B.C."/>
            <person name="Dunn P."/>
            <person name="Durbin K.J."/>
            <person name="Evangelista C.C."/>
            <person name="Ferraz C."/>
            <person name="Ferriera S."/>
            <person name="Fleischmann W."/>
            <person name="Fosler C."/>
            <person name="Gabrielian A.E."/>
            <person name="Garg N.S."/>
            <person name="Gelbart W.M."/>
            <person name="Glasser K."/>
            <person name="Glodek A."/>
            <person name="Gong F."/>
            <person name="Gorrell J.H."/>
            <person name="Gu Z."/>
            <person name="Guan P."/>
            <person name="Harris M."/>
            <person name="Harris N.L."/>
            <person name="Harvey D."/>
            <person name="Heiman T.J."/>
            <person name="Hernandez J.R."/>
            <person name="Houck J."/>
            <person name="Hostin D."/>
            <person name="Houston K.A."/>
            <person name="Howland T.J."/>
            <person name="Wei M.H."/>
            <person name="Ibegwam C."/>
            <person name="Jalali M."/>
            <person name="Kalush F."/>
            <person name="Karpen G.H."/>
            <person name="Ke Z."/>
            <person name="Kennison J.A."/>
            <person name="Ketchum K.A."/>
            <person name="Kimmel B.E."/>
            <person name="Kodira C.D."/>
            <person name="Kraft C."/>
            <person name="Kravitz S."/>
            <person name="Kulp D."/>
            <person name="Lai Z."/>
            <person name="Lasko P."/>
            <person name="Lei Y."/>
            <person name="Levitsky A.A."/>
            <person name="Li J."/>
            <person name="Li Z."/>
            <person name="Liang Y."/>
            <person name="Lin X."/>
            <person name="Liu X."/>
            <person name="Mattei B."/>
            <person name="McIntosh T.C."/>
            <person name="McLeod M.P."/>
            <person name="McPherson D."/>
            <person name="Merkulov G."/>
            <person name="Milshina N.V."/>
            <person name="Mobarry C."/>
            <person name="Morris J."/>
            <person name="Moshrefi A."/>
            <person name="Mount S.M."/>
            <person name="Moy M."/>
            <person name="Murphy B."/>
            <person name="Murphy L."/>
            <person name="Muzny D.M."/>
            <person name="Nelson D.L."/>
            <person name="Nelson D.R."/>
            <person name="Nelson K.A."/>
            <person name="Nixon K."/>
            <person name="Nusskern D.R."/>
            <person name="Pacleb J.M."/>
            <person name="Palazzolo M."/>
            <person name="Pittman G.S."/>
            <person name="Pan S."/>
            <person name="Pollard J."/>
            <person name="Puri V."/>
            <person name="Reese M.G."/>
            <person name="Reinert K."/>
            <person name="Remington K."/>
            <person name="Saunders R.D."/>
            <person name="Scheeler F."/>
            <person name="Shen H."/>
            <person name="Shue B.C."/>
            <person name="Siden-Kiamos I."/>
            <person name="Simpson M."/>
            <person name="Skupski M.P."/>
            <person name="Smith T."/>
            <person name="Spier E."/>
            <person name="Spradling A.C."/>
            <person name="Stapleton M."/>
            <person name="Strong R."/>
            <person name="Sun E."/>
            <person name="Svirskas R."/>
            <person name="Tector C."/>
            <person name="Turner R."/>
            <person name="Venter E."/>
            <person name="Wang A.H."/>
            <person name="Wang X."/>
            <person name="Wang Z.Y."/>
            <person name="Wassarman D.A."/>
            <person name="Weinstock G.M."/>
            <person name="Weissenbach J."/>
            <person name="Williams S.M."/>
            <person name="WoodageT"/>
            <person name="Worley K.C."/>
            <person name="Wu D."/>
            <person name="Yang S."/>
            <person name="Yao Q.A."/>
            <person name="Ye J."/>
            <person name="Yeh R.F."/>
            <person name="Zaveri J.S."/>
            <person name="Zhan M."/>
            <person name="Zhang G."/>
            <person name="Zhao Q."/>
            <person name="Zheng L."/>
            <person name="Zheng X.H."/>
            <person name="Zhong F.N."/>
            <person name="Zhong W."/>
            <person name="Zhou X."/>
            <person name="Zhu S."/>
            <person name="Zhu X."/>
            <person name="Smith H.O."/>
            <person name="Gibbs R.A."/>
            <person name="Myers E.W."/>
            <person name="Rubin G.M."/>
            <person name="Venter J.C."/>
        </authorList>
    </citation>
    <scope>NUCLEOTIDE SEQUENCE [LARGE SCALE GENOMIC DNA]</scope>
    <source>
        <strain evidence="8">Berkeley</strain>
    </source>
</reference>
<dbReference type="Proteomes" id="UP000000803">
    <property type="component" value="Chromosome 3L"/>
</dbReference>
<reference evidence="5" key="14">
    <citation type="submission" date="2022-11" db="EMBL/GenBank/DDBJ databases">
        <title>Drosophila melanogaster release 4 sequence.</title>
        <authorList>
            <consortium name="Berkeley Drosophila Genome Project"/>
            <person name="Celniker S."/>
            <person name="Carlson J."/>
            <person name="Wan K."/>
            <person name="Pfeiffer B."/>
            <person name="Frise E."/>
            <person name="George R."/>
            <person name="Hoskins R."/>
            <person name="Stapleton M."/>
            <person name="Pacleb J."/>
            <person name="Park S."/>
            <person name="Svirskas R."/>
            <person name="Smith E."/>
            <person name="Yu C."/>
            <person name="Rubin G."/>
        </authorList>
    </citation>
    <scope>NUCLEOTIDE SEQUENCE</scope>
</reference>
<evidence type="ECO:0000313" key="8">
    <source>
        <dbReference type="Proteomes" id="UP000000803"/>
    </source>
</evidence>
<dbReference type="GeneID" id="39275"/>
<feature type="compositionally biased region" description="Low complexity" evidence="3">
    <location>
        <begin position="208"/>
        <end position="219"/>
    </location>
</feature>
<dbReference type="SUPFAM" id="SSF54928">
    <property type="entry name" value="RNA-binding domain, RBD"/>
    <property type="match status" value="1"/>
</dbReference>
<reference evidence="5 8" key="6">
    <citation type="journal article" date="2005" name="PLoS Comput. Biol.">
        <title>Combined evidence annotation of transposable elements in genome sequences.</title>
        <authorList>
            <person name="Quesneville H."/>
            <person name="Bergman C.M."/>
            <person name="Andrieu O."/>
            <person name="Autard D."/>
            <person name="Nouaud D."/>
            <person name="Ashburner M."/>
            <person name="Anxolabehere D."/>
        </authorList>
    </citation>
    <scope>NUCLEOTIDE SEQUENCE [LARGE SCALE GENOMIC DNA]</scope>
    <source>
        <strain evidence="8">Berkeley</strain>
    </source>
</reference>
<evidence type="ECO:0000313" key="5">
    <source>
        <dbReference type="EMBL" id="AAF50069.1"/>
    </source>
</evidence>
<keyword evidence="8" id="KW-1185">Reference proteome</keyword>
<evidence type="ECO:0000313" key="7">
    <source>
        <dbReference type="FlyBase" id="FBgn0036156"/>
    </source>
</evidence>
<organism evidence="5 8">
    <name type="scientific">Drosophila melanogaster</name>
    <name type="common">Fruit fly</name>
    <dbReference type="NCBI Taxonomy" id="7227"/>
    <lineage>
        <taxon>Eukaryota</taxon>
        <taxon>Metazoa</taxon>
        <taxon>Ecdysozoa</taxon>
        <taxon>Arthropoda</taxon>
        <taxon>Hexapoda</taxon>
        <taxon>Insecta</taxon>
        <taxon>Pterygota</taxon>
        <taxon>Neoptera</taxon>
        <taxon>Endopterygota</taxon>
        <taxon>Diptera</taxon>
        <taxon>Brachycera</taxon>
        <taxon>Muscomorpha</taxon>
        <taxon>Ephydroidea</taxon>
        <taxon>Drosophilidae</taxon>
        <taxon>Drosophila</taxon>
        <taxon>Sophophora</taxon>
    </lineage>
</organism>
<feature type="domain" description="RRM" evidence="4">
    <location>
        <begin position="85"/>
        <end position="189"/>
    </location>
</feature>
<dbReference type="PANTHER" id="PTHR23236">
    <property type="entry name" value="EUKARYOTIC TRANSLATION INITIATION FACTOR 4B/4H"/>
    <property type="match status" value="1"/>
</dbReference>
<evidence type="ECO:0000256" key="3">
    <source>
        <dbReference type="SAM" id="MobiDB-lite"/>
    </source>
</evidence>
<dbReference type="DNASU" id="39275"/>
<sequence length="291" mass="32307">MAKMSKSSRSFKLPPVSSSSVSSVSGSESGQGLEDMLHVTKVRTSQVDNAELFMYGDGPKKSNSDLQKKVSTPDPEEEVSMEPPFVALVSNLPMECTEGELRKVFTSFSIRSLTIPKKGKRPKGFAYVEMDSREDLVRLLKMDKLKCRGRCLMAKIGQLPPEPPTKAAGDGFSLFTCSGRQFDINSSHYSASVSDLSTIDSPISARNSPFPSESESSFFGRDNPIKRIPSSTEEVERRMQIRLQKLAEFENSESERIKSECEDDPDAFMSWSDALDEIRKSETDSSNHTES</sequence>
<dbReference type="EMBL" id="AE014296">
    <property type="protein sequence ID" value="AAF50069.1"/>
    <property type="molecule type" value="Genomic_DNA"/>
</dbReference>
<dbReference type="PROSITE" id="PS50102">
    <property type="entry name" value="RRM"/>
    <property type="match status" value="1"/>
</dbReference>
<feature type="region of interest" description="Disordered" evidence="3">
    <location>
        <begin position="204"/>
        <end position="236"/>
    </location>
</feature>
<evidence type="ECO:0000256" key="1">
    <source>
        <dbReference type="ARBA" id="ARBA00022884"/>
    </source>
</evidence>
<dbReference type="SMART" id="SM00360">
    <property type="entry name" value="RRM"/>
    <property type="match status" value="1"/>
</dbReference>
<reference evidence="8" key="2">
    <citation type="journal article" date="2002" name="Genome Biol.">
        <title>Finishing a whole-genome shotgun: release 3 of the Drosophila melanogaster euchromatic genome sequence.</title>
        <authorList>
            <person name="Celniker S.E."/>
            <person name="Wheeler D.A."/>
            <person name="Kronmiller B."/>
            <person name="Carlson J.W."/>
            <person name="Halpern A."/>
            <person name="Patel S."/>
            <person name="Adams M."/>
            <person name="Champe M."/>
            <person name="Dugan S.P."/>
            <person name="Frise E."/>
            <person name="Hodgson A."/>
            <person name="George R.A."/>
            <person name="Hoskins R.A."/>
            <person name="Laverty T."/>
            <person name="Muzny D.M."/>
            <person name="Nelson C.R."/>
            <person name="Pacleb J.M."/>
            <person name="Park S."/>
            <person name="Pfeiffer B.D."/>
            <person name="Richards S."/>
            <person name="Sodergren E.J."/>
            <person name="Svirskas R."/>
            <person name="Tabor P.E."/>
            <person name="Wan K."/>
            <person name="Stapleton M."/>
            <person name="Sutton G.G."/>
            <person name="Venter C."/>
            <person name="Weinstock G."/>
            <person name="Scherer S.E."/>
            <person name="Myers E.W."/>
            <person name="Gibbs R.A."/>
            <person name="Rubin G.M."/>
        </authorList>
    </citation>
    <scope>NUCLEOTIDE SEQUENCE [LARGE SCALE GENOMIC DNA]</scope>
    <source>
        <strain evidence="8">Berkeley</strain>
    </source>
</reference>
<dbReference type="HOGENOM" id="CLU_058112_0_0_1"/>
<dbReference type="InterPro" id="IPR012677">
    <property type="entry name" value="Nucleotide-bd_a/b_plait_sf"/>
</dbReference>
<dbReference type="GO" id="GO:0003729">
    <property type="term" value="F:mRNA binding"/>
    <property type="evidence" value="ECO:0000250"/>
    <property type="project" value="FlyBase"/>
</dbReference>
<feature type="region of interest" description="Disordered" evidence="3">
    <location>
        <begin position="1"/>
        <end position="40"/>
    </location>
</feature>
<feature type="compositionally biased region" description="Low complexity" evidence="3">
    <location>
        <begin position="7"/>
        <end position="28"/>
    </location>
</feature>
<dbReference type="AlphaFoldDB" id="Q9VTH9"/>
<reference evidence="8" key="4">
    <citation type="journal article" date="2002" name="Genome Biol.">
        <title>The transposable elements of the Drosophila melanogaster euchromatin: a genomics perspective.</title>
        <authorList>
            <person name="Kaminker J.S."/>
            <person name="Bergman C.M."/>
            <person name="Kronmiller B."/>
            <person name="Carlson J."/>
            <person name="Svirskas R."/>
            <person name="Patel S."/>
            <person name="Frise E."/>
            <person name="Wheeler D.A."/>
            <person name="Lewis S.E."/>
            <person name="Rubin G.M."/>
            <person name="Ashburner M."/>
            <person name="Celniker S.E."/>
        </authorList>
    </citation>
    <scope>NUCLEOTIDE SEQUENCE [LARGE SCALE GENOMIC DNA]</scope>
    <source>
        <strain evidence="8">Berkeley</strain>
    </source>
</reference>
<feature type="compositionally biased region" description="Basic and acidic residues" evidence="3">
    <location>
        <begin position="58"/>
        <end position="68"/>
    </location>
</feature>
<evidence type="ECO:0000313" key="6">
    <source>
        <dbReference type="EMBL" id="AAY84984.1"/>
    </source>
</evidence>
<evidence type="ECO:0000259" key="4">
    <source>
        <dbReference type="PROSITE" id="PS50102"/>
    </source>
</evidence>
<reference evidence="5" key="11">
    <citation type="journal article" date="2015" name="G3 (Bethesda)">
        <title>Gene Model Annotations for Drosophila melanogaster: Impact of High-Throughput Data.</title>
        <authorList>
            <consortium name="FlyBase Consortium"/>
            <person name="Matthews B.B."/>
            <person name="Dos Santos G."/>
            <person name="Crosby M.A."/>
            <person name="Emmert D.B."/>
            <person name="St Pierre S.E."/>
            <person name="Gramates L.S."/>
            <person name="Zhou P."/>
            <person name="Schroeder A.J."/>
            <person name="Falls K."/>
            <person name="Strelets V."/>
            <person name="Russo S.M."/>
            <person name="Gelbart W.M."/>
            <person name="null"/>
        </authorList>
    </citation>
    <scope>NUCLEOTIDE SEQUENCE</scope>
</reference>
<protein>
    <submittedName>
        <fullName evidence="6">IP09423p</fullName>
    </submittedName>
</protein>
<dbReference type="RefSeq" id="NP_648461.1">
    <property type="nucleotide sequence ID" value="NM_140204.2"/>
</dbReference>
<dbReference type="BioGRID-ORCS" id="39275">
    <property type="hits" value="0 hits in 1 CRISPR screen"/>
</dbReference>
<feature type="region of interest" description="Disordered" evidence="3">
    <location>
        <begin position="272"/>
        <end position="291"/>
    </location>
</feature>
<gene>
    <name evidence="5" type="primary">Dmel\CG11726</name>
    <name evidence="5" type="synonym">cg11726</name>
    <name evidence="5 7" type="ORF">CG11726</name>
    <name evidence="5" type="ORF">Dmel_CG11726</name>
</gene>
<dbReference type="InterPro" id="IPR035979">
    <property type="entry name" value="RBD_domain_sf"/>
</dbReference>
<dbReference type="Bgee" id="FBgn0036156">
    <property type="expression patterns" value="Expressed in early elongation stage spermatid (Drosophila) in testis and 21 other cell types or tissues"/>
</dbReference>
<dbReference type="EMBL" id="BT023584">
    <property type="protein sequence ID" value="AAY84984.1"/>
    <property type="molecule type" value="mRNA"/>
</dbReference>
<dbReference type="InParanoid" id="Q9VTH9"/>
<reference evidence="6" key="7">
    <citation type="submission" date="2005-06" db="EMBL/GenBank/DDBJ databases">
        <authorList>
            <person name="Stapleton M."/>
            <person name="Carlson J."/>
            <person name="Chavez C."/>
            <person name="Frise E."/>
            <person name="George R."/>
            <person name="Pacleb J."/>
            <person name="Park S."/>
            <person name="Wan K."/>
            <person name="Yu C."/>
            <person name="Celniker S."/>
        </authorList>
    </citation>
    <scope>NUCLEOTIDE SEQUENCE</scope>
</reference>
<evidence type="ECO:0000256" key="2">
    <source>
        <dbReference type="PROSITE-ProRule" id="PRU00176"/>
    </source>
</evidence>
<reference evidence="5" key="12">
    <citation type="journal article" date="2015" name="G3 (Bethesda)">
        <title>Gene Model Annotations for Drosophila melanogaster: The Rule-Benders.</title>
        <authorList>
            <consortium name="FlyBase Consortium"/>
            <person name="Crosby M.A."/>
            <person name="Gramates L.S."/>
            <person name="Dos Santos G."/>
            <person name="Matthews B.B."/>
            <person name="St Pierre S.E."/>
            <person name="Zhou P."/>
            <person name="Schroeder A.J."/>
            <person name="Falls K."/>
            <person name="Emmert D.B."/>
            <person name="Russo S.M."/>
            <person name="Gelbart W.M."/>
            <person name="null"/>
        </authorList>
    </citation>
    <scope>NUCLEOTIDE SEQUENCE</scope>
</reference>
<dbReference type="AGR" id="FB:FBgn0036156"/>
<reference evidence="5 8" key="9">
    <citation type="journal article" date="2007" name="Science">
        <title>The Release 5.1 annotation of Drosophila melanogaster heterochromatin.</title>
        <authorList>
            <person name="Smith C.D."/>
            <person name="Shu S."/>
            <person name="Mungall C.J."/>
            <person name="Karpen G.H."/>
        </authorList>
    </citation>
    <scope>NUCLEOTIDE SEQUENCE [LARGE SCALE GENOMIC DNA]</scope>
    <source>
        <strain evidence="8">Berkeley</strain>
    </source>
</reference>
<dbReference type="IntAct" id="Q9VTH9">
    <property type="interactions" value="11"/>
</dbReference>
<dbReference type="eggNOG" id="KOG0118">
    <property type="taxonomic scope" value="Eukaryota"/>
</dbReference>
<proteinExistence type="evidence at transcript level"/>
<reference evidence="8" key="3">
    <citation type="journal article" date="2002" name="Genome Biol.">
        <title>Annotation of the Drosophila melanogaster euchromatic genome: a systematic review.</title>
        <authorList>
            <person name="Misra S."/>
            <person name="Crosby M.A."/>
            <person name="Mungall C.J."/>
            <person name="Matthews B.B."/>
            <person name="Campbell K.S."/>
            <person name="Hradecky P."/>
            <person name="Huang Y."/>
            <person name="Kaminker J.S."/>
            <person name="Millburn G.H."/>
            <person name="Prochnik S.E."/>
            <person name="Smith C.D."/>
            <person name="Tupy J.L."/>
            <person name="Whitfied E.J."/>
            <person name="Bayraktaroglu L."/>
            <person name="Berman B.P."/>
            <person name="Bettencourt B.R."/>
            <person name="Celniker S.E."/>
            <person name="de Grey A.D."/>
            <person name="Drysdale R.A."/>
            <person name="Harris N.L."/>
            <person name="Richter J."/>
            <person name="Russo S."/>
            <person name="Schroeder A.J."/>
            <person name="Shu S.Q."/>
            <person name="Stapleton M."/>
            <person name="Yamada C."/>
            <person name="Ashburner M."/>
            <person name="Gelbart W.M."/>
            <person name="Rubin G.M."/>
            <person name="Lewis S.E."/>
        </authorList>
    </citation>
    <scope>GENOME REANNOTATION</scope>
    <source>
        <strain evidence="8">Berkeley</strain>
    </source>
</reference>
<dbReference type="FlyBase" id="FBgn0036156">
    <property type="gene designation" value="CG11726"/>
</dbReference>
<dbReference type="VEuPathDB" id="VectorBase:FBgn0036156"/>
<dbReference type="FunFam" id="3.30.70.330:FF:001814">
    <property type="match status" value="1"/>
</dbReference>
<dbReference type="UCSC" id="CG11726-RA">
    <property type="organism name" value="d. melanogaster"/>
</dbReference>
<dbReference type="Pfam" id="PF00076">
    <property type="entry name" value="RRM_1"/>
    <property type="match status" value="1"/>
</dbReference>
<dbReference type="SMR" id="Q9VTH9"/>
<dbReference type="OMA" id="KMDKLKC"/>
<dbReference type="OrthoDB" id="1748655at2759"/>
<reference evidence="5 8" key="10">
    <citation type="journal article" date="2007" name="Science">
        <title>Sequence finishing and mapping of Drosophila melanogaster heterochromatin.</title>
        <authorList>
            <person name="Hoskins R.A."/>
            <person name="Carlson J.W."/>
            <person name="Kennedy C."/>
            <person name="Acevedo D."/>
            <person name="Evans-Holm M."/>
            <person name="Frise E."/>
            <person name="Wan K.H."/>
            <person name="Park S."/>
            <person name="Mendez-Lago M."/>
            <person name="Rossi F."/>
            <person name="Villasante A."/>
            <person name="Dimitri P."/>
            <person name="Karpen G.H."/>
            <person name="Celniker S.E."/>
        </authorList>
    </citation>
    <scope>NUCLEOTIDE SEQUENCE [LARGE SCALE GENOMIC DNA]</scope>
    <source>
        <strain evidence="8">Berkeley</strain>
    </source>
</reference>
<keyword evidence="1 2" id="KW-0694">RNA-binding</keyword>